<dbReference type="PANTHER" id="PTHR43884">
    <property type="entry name" value="ACYL-COA DEHYDROGENASE"/>
    <property type="match status" value="1"/>
</dbReference>
<evidence type="ECO:0000256" key="1">
    <source>
        <dbReference type="ARBA" id="ARBA00001974"/>
    </source>
</evidence>
<name>A0A1B1YUD9_9GAMM</name>
<reference evidence="10" key="1">
    <citation type="submission" date="2016-03" db="EMBL/GenBank/DDBJ databases">
        <title>Complete genome sequence of Solimmundus cernigliae, representing a novel lineage of polycyclic aromatic hydrocarbon degraders within the Gammaproteobacteria.</title>
        <authorList>
            <person name="Singleton D.R."/>
            <person name="Dickey A.N."/>
            <person name="Scholl E.H."/>
            <person name="Wright F.A."/>
            <person name="Aitken M.D."/>
        </authorList>
    </citation>
    <scope>NUCLEOTIDE SEQUENCE [LARGE SCALE GENOMIC DNA]</scope>
    <source>
        <strain evidence="10">TR3.2</strain>
    </source>
</reference>
<dbReference type="InterPro" id="IPR009075">
    <property type="entry name" value="AcylCo_DH/oxidase_C"/>
</dbReference>
<dbReference type="STRING" id="1810504.PG2T_09165"/>
<keyword evidence="3 5" id="KW-0285">Flavoprotein</keyword>
<feature type="domain" description="Acyl-CoA dehydrogenase/oxidase C-terminal" evidence="6">
    <location>
        <begin position="230"/>
        <end position="377"/>
    </location>
</feature>
<dbReference type="InterPro" id="IPR006091">
    <property type="entry name" value="Acyl-CoA_Oxase/DH_mid-dom"/>
</dbReference>
<gene>
    <name evidence="9" type="ORF">PG2T_09165</name>
</gene>
<dbReference type="Proteomes" id="UP000092952">
    <property type="component" value="Chromosome"/>
</dbReference>
<dbReference type="GO" id="GO:0003995">
    <property type="term" value="F:acyl-CoA dehydrogenase activity"/>
    <property type="evidence" value="ECO:0007669"/>
    <property type="project" value="InterPro"/>
</dbReference>
<comment type="similarity">
    <text evidence="2 5">Belongs to the acyl-CoA dehydrogenase family.</text>
</comment>
<evidence type="ECO:0000313" key="10">
    <source>
        <dbReference type="Proteomes" id="UP000092952"/>
    </source>
</evidence>
<accession>A0A1B1YUD9</accession>
<dbReference type="RefSeq" id="WP_068804420.1">
    <property type="nucleotide sequence ID" value="NZ_CP014671.1"/>
</dbReference>
<dbReference type="GO" id="GO:0050660">
    <property type="term" value="F:flavin adenine dinucleotide binding"/>
    <property type="evidence" value="ECO:0007669"/>
    <property type="project" value="InterPro"/>
</dbReference>
<dbReference type="KEGG" id="gbi:PG2T_09165"/>
<evidence type="ECO:0000256" key="4">
    <source>
        <dbReference type="ARBA" id="ARBA00022827"/>
    </source>
</evidence>
<sequence length="385" mass="42192">MDFSLSQDQQMLVDLCEKIAQGFEDSYWQKIDEEYGFPREFWSTLVEQGILGITIPEEYGGSGLGMVEMCLAAEALSSNGGDCGGMFVGGPVFGGCLINSAGTPEQKAKYLPGIVKGDLWSGGFTEPNSGSNITTIRTEARKEDGHYLVKGQKMYISNIKVASHIGIMCRTSPYDPARRTEGVSLLVGDLPNPGIEARPLKKMGSHFMDTNAVFFDDFKVPERNLVGEEGKGWKALYAVLNPERLAIAASCIGTGNYLIRKAVQYASERSIWGKPLATHQGLQFPLAEARIQLECARLKVFEAAWLYDQGRECGVQATSAKYAAAHASLYAADRAIQTLGGAGYISESGIERHYRNLRLNRIAPVTDEMTLNYIAQHDLGMPRSY</sequence>
<dbReference type="InterPro" id="IPR013786">
    <property type="entry name" value="AcylCoA_DH/ox_N"/>
</dbReference>
<proteinExistence type="inferred from homology"/>
<organism evidence="9 10">
    <name type="scientific">Immundisolibacter cernigliae</name>
    <dbReference type="NCBI Taxonomy" id="1810504"/>
    <lineage>
        <taxon>Bacteria</taxon>
        <taxon>Pseudomonadati</taxon>
        <taxon>Pseudomonadota</taxon>
        <taxon>Gammaproteobacteria</taxon>
        <taxon>Immundisolibacterales</taxon>
        <taxon>Immundisolibacteraceae</taxon>
        <taxon>Immundisolibacter</taxon>
    </lineage>
</organism>
<dbReference type="Gene3D" id="1.20.140.10">
    <property type="entry name" value="Butyryl-CoA Dehydrogenase, subunit A, domain 3"/>
    <property type="match status" value="1"/>
</dbReference>
<dbReference type="InterPro" id="IPR037069">
    <property type="entry name" value="AcylCoA_DH/ox_N_sf"/>
</dbReference>
<evidence type="ECO:0000259" key="6">
    <source>
        <dbReference type="Pfam" id="PF00441"/>
    </source>
</evidence>
<dbReference type="InterPro" id="IPR009100">
    <property type="entry name" value="AcylCoA_DH/oxidase_NM_dom_sf"/>
</dbReference>
<evidence type="ECO:0000313" key="9">
    <source>
        <dbReference type="EMBL" id="ANX04327.1"/>
    </source>
</evidence>
<feature type="domain" description="Acyl-CoA dehydrogenase/oxidase N-terminal" evidence="8">
    <location>
        <begin position="6"/>
        <end position="118"/>
    </location>
</feature>
<dbReference type="FunFam" id="1.20.140.10:FF:000012">
    <property type="entry name" value="Acyl-CoA dehydrogenase fadE12"/>
    <property type="match status" value="1"/>
</dbReference>
<dbReference type="OrthoDB" id="9769473at2"/>
<dbReference type="AlphaFoldDB" id="A0A1B1YUD9"/>
<dbReference type="PIRSF" id="PIRSF016578">
    <property type="entry name" value="HsaA"/>
    <property type="match status" value="1"/>
</dbReference>
<dbReference type="InParanoid" id="A0A1B1YUD9"/>
<dbReference type="InterPro" id="IPR036250">
    <property type="entry name" value="AcylCo_DH-like_C"/>
</dbReference>
<dbReference type="PROSITE" id="PS00073">
    <property type="entry name" value="ACYL_COA_DH_2"/>
    <property type="match status" value="1"/>
</dbReference>
<dbReference type="SUPFAM" id="SSF56645">
    <property type="entry name" value="Acyl-CoA dehydrogenase NM domain-like"/>
    <property type="match status" value="1"/>
</dbReference>
<evidence type="ECO:0008006" key="11">
    <source>
        <dbReference type="Google" id="ProtNLM"/>
    </source>
</evidence>
<dbReference type="CDD" id="cd00567">
    <property type="entry name" value="ACAD"/>
    <property type="match status" value="1"/>
</dbReference>
<dbReference type="Gene3D" id="2.40.110.10">
    <property type="entry name" value="Butyryl-CoA Dehydrogenase, subunit A, domain 2"/>
    <property type="match status" value="1"/>
</dbReference>
<evidence type="ECO:0000256" key="2">
    <source>
        <dbReference type="ARBA" id="ARBA00009347"/>
    </source>
</evidence>
<dbReference type="FunCoup" id="A0A1B1YUD9">
    <property type="interactions" value="419"/>
</dbReference>
<dbReference type="EMBL" id="CP014671">
    <property type="protein sequence ID" value="ANX04327.1"/>
    <property type="molecule type" value="Genomic_DNA"/>
</dbReference>
<dbReference type="InterPro" id="IPR006089">
    <property type="entry name" value="Acyl-CoA_DH_CS"/>
</dbReference>
<keyword evidence="5" id="KW-0560">Oxidoreductase</keyword>
<dbReference type="Pfam" id="PF02770">
    <property type="entry name" value="Acyl-CoA_dh_M"/>
    <property type="match status" value="1"/>
</dbReference>
<dbReference type="Gene3D" id="1.10.540.10">
    <property type="entry name" value="Acyl-CoA dehydrogenase/oxidase, N-terminal domain"/>
    <property type="match status" value="1"/>
</dbReference>
<evidence type="ECO:0000256" key="5">
    <source>
        <dbReference type="RuleBase" id="RU362125"/>
    </source>
</evidence>
<evidence type="ECO:0000259" key="7">
    <source>
        <dbReference type="Pfam" id="PF02770"/>
    </source>
</evidence>
<dbReference type="Pfam" id="PF00441">
    <property type="entry name" value="Acyl-CoA_dh_1"/>
    <property type="match status" value="1"/>
</dbReference>
<evidence type="ECO:0000256" key="3">
    <source>
        <dbReference type="ARBA" id="ARBA00022630"/>
    </source>
</evidence>
<dbReference type="Pfam" id="PF02771">
    <property type="entry name" value="Acyl-CoA_dh_N"/>
    <property type="match status" value="1"/>
</dbReference>
<feature type="domain" description="Acyl-CoA oxidase/dehydrogenase middle" evidence="7">
    <location>
        <begin position="123"/>
        <end position="217"/>
    </location>
</feature>
<dbReference type="PANTHER" id="PTHR43884:SF12">
    <property type="entry name" value="ISOVALERYL-COA DEHYDROGENASE, MITOCHONDRIAL-RELATED"/>
    <property type="match status" value="1"/>
</dbReference>
<evidence type="ECO:0000259" key="8">
    <source>
        <dbReference type="Pfam" id="PF02771"/>
    </source>
</evidence>
<keyword evidence="10" id="KW-1185">Reference proteome</keyword>
<comment type="cofactor">
    <cofactor evidence="1 5">
        <name>FAD</name>
        <dbReference type="ChEBI" id="CHEBI:57692"/>
    </cofactor>
</comment>
<dbReference type="InterPro" id="IPR046373">
    <property type="entry name" value="Acyl-CoA_Oxase/DH_mid-dom_sf"/>
</dbReference>
<keyword evidence="4 5" id="KW-0274">FAD</keyword>
<protein>
    <recommendedName>
        <fullName evidence="11">Acyl-CoA dehydrogenase</fullName>
    </recommendedName>
</protein>
<dbReference type="SUPFAM" id="SSF47203">
    <property type="entry name" value="Acyl-CoA dehydrogenase C-terminal domain-like"/>
    <property type="match status" value="1"/>
</dbReference>